<organism evidence="1 2">
    <name type="scientific">Boeremia exigua</name>
    <dbReference type="NCBI Taxonomy" id="749465"/>
    <lineage>
        <taxon>Eukaryota</taxon>
        <taxon>Fungi</taxon>
        <taxon>Dikarya</taxon>
        <taxon>Ascomycota</taxon>
        <taxon>Pezizomycotina</taxon>
        <taxon>Dothideomycetes</taxon>
        <taxon>Pleosporomycetidae</taxon>
        <taxon>Pleosporales</taxon>
        <taxon>Pleosporineae</taxon>
        <taxon>Didymellaceae</taxon>
        <taxon>Boeremia</taxon>
    </lineage>
</organism>
<proteinExistence type="predicted"/>
<sequence length="177" mass="19811">MCFVTSFSKLPTANSPTTTIEAMADRANAAYLALWRTSAYSNLVMMQYIVEKKYPSAEQPWRLFLEDCDATIPPRDQDHDRWTASNKVIAYKKTKLFGNNQPIWDDKIPEHLWAGGNGLCTSFAIAVDKELAFEANLVVYNSHRAAHKIDSGDKSVIVLDSAVKHAFELPNSAKEAD</sequence>
<name>A0ACC2IL38_9PLEO</name>
<comment type="caution">
    <text evidence="1">The sequence shown here is derived from an EMBL/GenBank/DDBJ whole genome shotgun (WGS) entry which is preliminary data.</text>
</comment>
<accession>A0ACC2IL38</accession>
<protein>
    <submittedName>
        <fullName evidence="1">Uncharacterized protein</fullName>
    </submittedName>
</protein>
<reference evidence="1" key="1">
    <citation type="submission" date="2022-11" db="EMBL/GenBank/DDBJ databases">
        <title>Genome Sequence of Boeremia exigua.</title>
        <authorList>
            <person name="Buettner E."/>
        </authorList>
    </citation>
    <scope>NUCLEOTIDE SEQUENCE</scope>
    <source>
        <strain evidence="1">CU02</strain>
    </source>
</reference>
<keyword evidence="2" id="KW-1185">Reference proteome</keyword>
<evidence type="ECO:0000313" key="2">
    <source>
        <dbReference type="Proteomes" id="UP001153331"/>
    </source>
</evidence>
<evidence type="ECO:0000313" key="1">
    <source>
        <dbReference type="EMBL" id="KAJ8115843.1"/>
    </source>
</evidence>
<dbReference type="EMBL" id="JAPHNI010000120">
    <property type="protein sequence ID" value="KAJ8115843.1"/>
    <property type="molecule type" value="Genomic_DNA"/>
</dbReference>
<dbReference type="Proteomes" id="UP001153331">
    <property type="component" value="Unassembled WGS sequence"/>
</dbReference>
<gene>
    <name evidence="1" type="ORF">OPT61_g2604</name>
</gene>